<name>A0A375FT93_9BURK</name>
<evidence type="ECO:0000313" key="2">
    <source>
        <dbReference type="EMBL" id="SPC12798.1"/>
    </source>
</evidence>
<dbReference type="Proteomes" id="UP000256862">
    <property type="component" value="Chromosome CO2235"/>
</dbReference>
<dbReference type="EMBL" id="OGUS01000116">
    <property type="protein sequence ID" value="SPC12798.1"/>
    <property type="molecule type" value="Genomic_DNA"/>
</dbReference>
<dbReference type="AlphaFoldDB" id="A0A375FT93"/>
<proteinExistence type="predicted"/>
<evidence type="ECO:0000313" key="1">
    <source>
        <dbReference type="EMBL" id="SPC07428.1"/>
    </source>
</evidence>
<organism evidence="1 3">
    <name type="scientific">Cupriavidus oxalaticus</name>
    <dbReference type="NCBI Taxonomy" id="96344"/>
    <lineage>
        <taxon>Bacteria</taxon>
        <taxon>Pseudomonadati</taxon>
        <taxon>Pseudomonadota</taxon>
        <taxon>Betaproteobacteria</taxon>
        <taxon>Burkholderiales</taxon>
        <taxon>Burkholderiaceae</taxon>
        <taxon>Cupriavidus</taxon>
    </lineage>
</organism>
<dbReference type="EMBL" id="OGUS01000073">
    <property type="protein sequence ID" value="SPC07428.1"/>
    <property type="molecule type" value="Genomic_DNA"/>
</dbReference>
<accession>A0A375FT93</accession>
<comment type="caution">
    <text evidence="1">The sequence shown here is derived from an EMBL/GenBank/DDBJ whole genome shotgun (WGS) entry which is preliminary data.</text>
</comment>
<reference evidence="3" key="1">
    <citation type="submission" date="2018-01" db="EMBL/GenBank/DDBJ databases">
        <authorList>
            <person name="Gaut B.S."/>
            <person name="Morton B.R."/>
            <person name="Clegg M.T."/>
            <person name="Duvall M.R."/>
        </authorList>
    </citation>
    <scope>NUCLEOTIDE SEQUENCE [LARGE SCALE GENOMIC DNA]</scope>
</reference>
<evidence type="ECO:0000313" key="3">
    <source>
        <dbReference type="Proteomes" id="UP000256862"/>
    </source>
</evidence>
<reference evidence="1" key="2">
    <citation type="submission" date="2018-01" db="EMBL/GenBank/DDBJ databases">
        <authorList>
            <person name="Clerissi C."/>
        </authorList>
    </citation>
    <scope>NUCLEOTIDE SEQUENCE</scope>
    <source>
        <strain evidence="1">Cupriavidus oxalaticus LMG 2235</strain>
    </source>
</reference>
<gene>
    <name evidence="2" type="ORF">CO2235_160003</name>
    <name evidence="1" type="ORF">CO2235_U670041</name>
</gene>
<sequence>MHSQVSPENGAGKCFAGMTVGNFCRPAADVVSSVLGSTAAVSDRRPDRRMPAPVSGILTCDPLRALLRSAHWRLPCHDGCQA</sequence>
<protein>
    <submittedName>
        <fullName evidence="1">Uncharacterized protein</fullName>
    </submittedName>
</protein>